<keyword evidence="3" id="KW-0413">Isomerase</keyword>
<sequence length="261" mass="28974">MERYKQFPMRFERHEDGVLEMIFDGPNLNAVDARVHAQLPKVWAVIENDPETRVVLVRGEGRAFSAGGSFDLIDEQIESHAVRMRVYFETRDLVMNMINCKKPLISAIHGPAVGAGLIVAMLADISIAARTAKIVDGHTRLGVAAGDHASMVWPLLCGMAKAKYYLMTCKHMSGEEAERIGLVSLCVDDDKLLETARETARDIANGAQEAIGLTKYSLNSWYRQQMPLFDASLALEFLGFGGAEVKEGVQSHRERRPPKFV</sequence>
<organism evidence="3 4">
    <name type="scientific">Acidovorax delafieldii 2AN</name>
    <dbReference type="NCBI Taxonomy" id="573060"/>
    <lineage>
        <taxon>Bacteria</taxon>
        <taxon>Pseudomonadati</taxon>
        <taxon>Pseudomonadota</taxon>
        <taxon>Betaproteobacteria</taxon>
        <taxon>Burkholderiales</taxon>
        <taxon>Comamonadaceae</taxon>
        <taxon>Acidovorax</taxon>
    </lineage>
</organism>
<dbReference type="RefSeq" id="WP_005793322.1">
    <property type="nucleotide sequence ID" value="NZ_ACQT01000009.1"/>
</dbReference>
<proteinExistence type="inferred from homology"/>
<dbReference type="PANTHER" id="PTHR43459:SF3">
    <property type="entry name" value="ENOYL-COA HYDRATASE ECHA15 (ENOYL HYDRASE) (UNSATURATED ACYL-COA HYDRATASE) (CROTONASE)-RELATED"/>
    <property type="match status" value="1"/>
</dbReference>
<dbReference type="PANTHER" id="PTHR43459">
    <property type="entry name" value="ENOYL-COA HYDRATASE"/>
    <property type="match status" value="1"/>
</dbReference>
<comment type="caution">
    <text evidence="3">The sequence shown here is derived from an EMBL/GenBank/DDBJ whole genome shotgun (WGS) entry which is preliminary data.</text>
</comment>
<reference evidence="3 4" key="1">
    <citation type="submission" date="2009-05" db="EMBL/GenBank/DDBJ databases">
        <title>The draft genome of Acidovorax delafieldii 2AN.</title>
        <authorList>
            <consortium name="US DOE Joint Genome Institute (JGI-PGF)"/>
            <person name="Lucas S."/>
            <person name="Copeland A."/>
            <person name="Lapidus A."/>
            <person name="Glavina del Rio T."/>
            <person name="Tice H."/>
            <person name="Bruce D."/>
            <person name="Goodwin L."/>
            <person name="Pitluck S."/>
            <person name="Larimer F."/>
            <person name="Land M.L."/>
            <person name="Hauser L."/>
            <person name="Shelobolina E.S."/>
            <person name="Picardal F."/>
            <person name="Roden E."/>
            <person name="Emerson D."/>
        </authorList>
    </citation>
    <scope>NUCLEOTIDE SEQUENCE [LARGE SCALE GENOMIC DNA]</scope>
    <source>
        <strain evidence="3 4">2AN</strain>
    </source>
</reference>
<dbReference type="InterPro" id="IPR001753">
    <property type="entry name" value="Enoyl-CoA_hydra/iso"/>
</dbReference>
<dbReference type="PROSITE" id="PS00166">
    <property type="entry name" value="ENOYL_COA_HYDRATASE"/>
    <property type="match status" value="1"/>
</dbReference>
<dbReference type="Pfam" id="PF00378">
    <property type="entry name" value="ECH_1"/>
    <property type="match status" value="1"/>
</dbReference>
<evidence type="ECO:0000313" key="4">
    <source>
        <dbReference type="Proteomes" id="UP000003856"/>
    </source>
</evidence>
<dbReference type="NCBIfam" id="NF005595">
    <property type="entry name" value="PRK07327.1"/>
    <property type="match status" value="1"/>
</dbReference>
<dbReference type="OrthoDB" id="9777711at2"/>
<evidence type="ECO:0000313" key="3">
    <source>
        <dbReference type="EMBL" id="EER61801.1"/>
    </source>
</evidence>
<dbReference type="EMBL" id="ACQT01000009">
    <property type="protein sequence ID" value="EER61801.1"/>
    <property type="molecule type" value="Genomic_DNA"/>
</dbReference>
<keyword evidence="4" id="KW-1185">Reference proteome</keyword>
<dbReference type="SUPFAM" id="SSF52096">
    <property type="entry name" value="ClpP/crotonase"/>
    <property type="match status" value="1"/>
</dbReference>
<protein>
    <submittedName>
        <fullName evidence="3">Enoyl-CoA hydratase/isomerase</fullName>
    </submittedName>
</protein>
<evidence type="ECO:0000256" key="1">
    <source>
        <dbReference type="ARBA" id="ARBA00005254"/>
    </source>
</evidence>
<dbReference type="GO" id="GO:0016853">
    <property type="term" value="F:isomerase activity"/>
    <property type="evidence" value="ECO:0007669"/>
    <property type="project" value="UniProtKB-KW"/>
</dbReference>
<dbReference type="AlphaFoldDB" id="C5T157"/>
<gene>
    <name evidence="3" type="ORF">AcdelDRAFT_0637</name>
</gene>
<dbReference type="Proteomes" id="UP000003856">
    <property type="component" value="Unassembled WGS sequence"/>
</dbReference>
<accession>C5T157</accession>
<dbReference type="CDD" id="cd06558">
    <property type="entry name" value="crotonase-like"/>
    <property type="match status" value="1"/>
</dbReference>
<dbReference type="Gene3D" id="3.90.226.10">
    <property type="entry name" value="2-enoyl-CoA Hydratase, Chain A, domain 1"/>
    <property type="match status" value="1"/>
</dbReference>
<dbReference type="InterPro" id="IPR014748">
    <property type="entry name" value="Enoyl-CoA_hydra_C"/>
</dbReference>
<comment type="similarity">
    <text evidence="1 2">Belongs to the enoyl-CoA hydratase/isomerase family.</text>
</comment>
<dbReference type="PATRIC" id="fig|573060.9.peg.4578"/>
<dbReference type="InterPro" id="IPR018376">
    <property type="entry name" value="Enoyl-CoA_hyd/isom_CS"/>
</dbReference>
<name>C5T157_ACIDE</name>
<dbReference type="InterPro" id="IPR029045">
    <property type="entry name" value="ClpP/crotonase-like_dom_sf"/>
</dbReference>
<dbReference type="Gene3D" id="1.10.12.10">
    <property type="entry name" value="Lyase 2-enoyl-coa Hydratase, Chain A, domain 2"/>
    <property type="match status" value="1"/>
</dbReference>
<evidence type="ECO:0000256" key="2">
    <source>
        <dbReference type="RuleBase" id="RU003707"/>
    </source>
</evidence>